<accession>A0A0M0GK46</accession>
<feature type="transmembrane region" description="Helical" evidence="8">
    <location>
        <begin position="12"/>
        <end position="37"/>
    </location>
</feature>
<keyword evidence="4" id="KW-1003">Cell membrane</keyword>
<comment type="subcellular location">
    <subcellularLocation>
        <location evidence="1">Cell inner membrane</location>
        <topology evidence="1">Multi-pass membrane protein</topology>
    </subcellularLocation>
</comment>
<dbReference type="OrthoDB" id="9792470at2"/>
<feature type="transmembrane region" description="Helical" evidence="8">
    <location>
        <begin position="111"/>
        <end position="129"/>
    </location>
</feature>
<dbReference type="AlphaFoldDB" id="A0A0M0GK46"/>
<dbReference type="Proteomes" id="UP000037109">
    <property type="component" value="Unassembled WGS sequence"/>
</dbReference>
<dbReference type="PIRSF" id="PIRSF029598">
    <property type="entry name" value="PsiE"/>
    <property type="match status" value="1"/>
</dbReference>
<evidence type="ECO:0000313" key="9">
    <source>
        <dbReference type="EMBL" id="KON90138.1"/>
    </source>
</evidence>
<dbReference type="EMBL" id="LGUF01000007">
    <property type="protein sequence ID" value="KON90138.1"/>
    <property type="molecule type" value="Genomic_DNA"/>
</dbReference>
<proteinExistence type="inferred from homology"/>
<comment type="similarity">
    <text evidence="2">Belongs to the PsiE family.</text>
</comment>
<dbReference type="PROSITE" id="PS51257">
    <property type="entry name" value="PROKAR_LIPOPROTEIN"/>
    <property type="match status" value="1"/>
</dbReference>
<dbReference type="InterPro" id="IPR009315">
    <property type="entry name" value="P_starv_induced_PsiE"/>
</dbReference>
<dbReference type="RefSeq" id="WP_053437514.1">
    <property type="nucleotide sequence ID" value="NZ_LGUF01000007.1"/>
</dbReference>
<evidence type="ECO:0000256" key="1">
    <source>
        <dbReference type="ARBA" id="ARBA00004429"/>
    </source>
</evidence>
<keyword evidence="10" id="KW-1185">Reference proteome</keyword>
<evidence type="ECO:0000256" key="5">
    <source>
        <dbReference type="ARBA" id="ARBA00022692"/>
    </source>
</evidence>
<dbReference type="PATRIC" id="fig|1459.3.peg.6009"/>
<comment type="caution">
    <text evidence="9">The sequence shown here is derived from an EMBL/GenBank/DDBJ whole genome shotgun (WGS) entry which is preliminary data.</text>
</comment>
<protein>
    <recommendedName>
        <fullName evidence="3">Protein PsiE</fullName>
    </recommendedName>
</protein>
<sequence>MAVLDRLNKGKWLIKFYQVMLNSSLIILSCVLIFFLFRELCNIVNDALIGNYNVHDILGKVLVFFLYFGFISMIVEYFKENHHFPLRNLLYIGITATIRFIIVNNEHPLQNLWLSLVVLVLMVSYFLPIKRLKF</sequence>
<dbReference type="Pfam" id="PF06146">
    <property type="entry name" value="PsiE"/>
    <property type="match status" value="1"/>
</dbReference>
<dbReference type="PANTHER" id="PTHR37819">
    <property type="entry name" value="PROTEIN PSIE"/>
    <property type="match status" value="1"/>
</dbReference>
<dbReference type="InterPro" id="IPR020948">
    <property type="entry name" value="P_starv_induced_PsiE-like"/>
</dbReference>
<keyword evidence="5 8" id="KW-0812">Transmembrane</keyword>
<feature type="transmembrane region" description="Helical" evidence="8">
    <location>
        <begin position="57"/>
        <end position="77"/>
    </location>
</feature>
<evidence type="ECO:0000256" key="7">
    <source>
        <dbReference type="ARBA" id="ARBA00023136"/>
    </source>
</evidence>
<evidence type="ECO:0000256" key="3">
    <source>
        <dbReference type="ARBA" id="ARBA00021903"/>
    </source>
</evidence>
<evidence type="ECO:0000256" key="2">
    <source>
        <dbReference type="ARBA" id="ARBA00005632"/>
    </source>
</evidence>
<evidence type="ECO:0000313" key="10">
    <source>
        <dbReference type="Proteomes" id="UP000037109"/>
    </source>
</evidence>
<evidence type="ECO:0000256" key="4">
    <source>
        <dbReference type="ARBA" id="ARBA00022475"/>
    </source>
</evidence>
<evidence type="ECO:0000256" key="6">
    <source>
        <dbReference type="ARBA" id="ARBA00022989"/>
    </source>
</evidence>
<keyword evidence="6 8" id="KW-1133">Transmembrane helix</keyword>
<reference evidence="10" key="1">
    <citation type="submission" date="2015-07" db="EMBL/GenBank/DDBJ databases">
        <title>Fjat-10036 dsm4.</title>
        <authorList>
            <person name="Liu B."/>
            <person name="Wang J."/>
            <person name="Zhu Y."/>
            <person name="Liu G."/>
            <person name="Chen Q."/>
            <person name="Chen Z."/>
            <person name="Lan J."/>
            <person name="Che J."/>
            <person name="Ge C."/>
            <person name="Shi H."/>
            <person name="Pan Z."/>
            <person name="Liu X."/>
        </authorList>
    </citation>
    <scope>NUCLEOTIDE SEQUENCE [LARGE SCALE GENOMIC DNA]</scope>
    <source>
        <strain evidence="10">DSM 4</strain>
    </source>
</reference>
<gene>
    <name evidence="9" type="ORF">AF332_27275</name>
</gene>
<evidence type="ECO:0000256" key="8">
    <source>
        <dbReference type="SAM" id="Phobius"/>
    </source>
</evidence>
<organism evidence="9 10">
    <name type="scientific">Sporosarcina globispora</name>
    <name type="common">Bacillus globisporus</name>
    <dbReference type="NCBI Taxonomy" id="1459"/>
    <lineage>
        <taxon>Bacteria</taxon>
        <taxon>Bacillati</taxon>
        <taxon>Bacillota</taxon>
        <taxon>Bacilli</taxon>
        <taxon>Bacillales</taxon>
        <taxon>Caryophanaceae</taxon>
        <taxon>Sporosarcina</taxon>
    </lineage>
</organism>
<dbReference type="GO" id="GO:0016036">
    <property type="term" value="P:cellular response to phosphate starvation"/>
    <property type="evidence" value="ECO:0007669"/>
    <property type="project" value="InterPro"/>
</dbReference>
<name>A0A0M0GK46_SPOGL</name>
<dbReference type="STRING" id="1459.AF332_27275"/>
<keyword evidence="7 8" id="KW-0472">Membrane</keyword>
<dbReference type="GO" id="GO:0005886">
    <property type="term" value="C:plasma membrane"/>
    <property type="evidence" value="ECO:0007669"/>
    <property type="project" value="UniProtKB-SubCell"/>
</dbReference>
<dbReference type="PANTHER" id="PTHR37819:SF1">
    <property type="entry name" value="PROTEIN PSIE"/>
    <property type="match status" value="1"/>
</dbReference>
<feature type="transmembrane region" description="Helical" evidence="8">
    <location>
        <begin position="89"/>
        <end position="105"/>
    </location>
</feature>